<feature type="region of interest" description="Disordered" evidence="3">
    <location>
        <begin position="1080"/>
        <end position="1142"/>
    </location>
</feature>
<feature type="compositionally biased region" description="Pro residues" evidence="3">
    <location>
        <begin position="302"/>
        <end position="313"/>
    </location>
</feature>
<dbReference type="InterPro" id="IPR031961">
    <property type="entry name" value="DUF4780"/>
</dbReference>
<reference evidence="5" key="1">
    <citation type="submission" date="2021-06" db="EMBL/GenBank/DDBJ databases">
        <authorList>
            <person name="Hodson N. C."/>
            <person name="Mongue J. A."/>
            <person name="Jaron S. K."/>
        </authorList>
    </citation>
    <scope>NUCLEOTIDE SEQUENCE</scope>
</reference>
<keyword evidence="6" id="KW-1185">Reference proteome</keyword>
<dbReference type="FunFam" id="2.60.120.200:FF:000124">
    <property type="entry name" value="Galectin-4"/>
    <property type="match status" value="2"/>
</dbReference>
<dbReference type="CDD" id="cd00070">
    <property type="entry name" value="GLECT"/>
    <property type="match status" value="2"/>
</dbReference>
<dbReference type="EMBL" id="CAJVCH010077610">
    <property type="protein sequence ID" value="CAG7721220.1"/>
    <property type="molecule type" value="Genomic_DNA"/>
</dbReference>
<feature type="region of interest" description="Disordered" evidence="3">
    <location>
        <begin position="281"/>
        <end position="328"/>
    </location>
</feature>
<feature type="compositionally biased region" description="Polar residues" evidence="3">
    <location>
        <begin position="207"/>
        <end position="236"/>
    </location>
</feature>
<organism evidence="5 6">
    <name type="scientific">Allacma fusca</name>
    <dbReference type="NCBI Taxonomy" id="39272"/>
    <lineage>
        <taxon>Eukaryota</taxon>
        <taxon>Metazoa</taxon>
        <taxon>Ecdysozoa</taxon>
        <taxon>Arthropoda</taxon>
        <taxon>Hexapoda</taxon>
        <taxon>Collembola</taxon>
        <taxon>Symphypleona</taxon>
        <taxon>Sminthuridae</taxon>
        <taxon>Allacma</taxon>
    </lineage>
</organism>
<dbReference type="SMART" id="SM00908">
    <property type="entry name" value="Gal-bind_lectin"/>
    <property type="match status" value="2"/>
</dbReference>
<evidence type="ECO:0000259" key="4">
    <source>
        <dbReference type="PROSITE" id="PS51304"/>
    </source>
</evidence>
<feature type="region of interest" description="Disordered" evidence="3">
    <location>
        <begin position="424"/>
        <end position="472"/>
    </location>
</feature>
<feature type="domain" description="Galectin" evidence="4">
    <location>
        <begin position="858"/>
        <end position="988"/>
    </location>
</feature>
<dbReference type="GO" id="GO:0030246">
    <property type="term" value="F:carbohydrate binding"/>
    <property type="evidence" value="ECO:0007669"/>
    <property type="project" value="UniProtKB-KW"/>
</dbReference>
<feature type="compositionally biased region" description="Pro residues" evidence="3">
    <location>
        <begin position="1080"/>
        <end position="1091"/>
    </location>
</feature>
<dbReference type="SMART" id="SM00276">
    <property type="entry name" value="GLECT"/>
    <property type="match status" value="2"/>
</dbReference>
<evidence type="ECO:0000256" key="1">
    <source>
        <dbReference type="ARBA" id="ARBA00022734"/>
    </source>
</evidence>
<dbReference type="GO" id="GO:0016936">
    <property type="term" value="F:galactoside binding"/>
    <property type="evidence" value="ECO:0007669"/>
    <property type="project" value="TreeGrafter"/>
</dbReference>
<keyword evidence="1" id="KW-0430">Lectin</keyword>
<dbReference type="PANTHER" id="PTHR11346:SF176">
    <property type="entry name" value="32 KDA BETA-GALACTOSIDE-BINDING LECTIN LEC-3"/>
    <property type="match status" value="1"/>
</dbReference>
<dbReference type="Proteomes" id="UP000708208">
    <property type="component" value="Unassembled WGS sequence"/>
</dbReference>
<comment type="caution">
    <text evidence="5">The sequence shown here is derived from an EMBL/GenBank/DDBJ whole genome shotgun (WGS) entry which is preliminary data.</text>
</comment>
<sequence length="1281" mass="138979">MPVAPIYNPQVPFTTVIDGGFGPGTKVRIQGRVPLSSTSFLINFQAGDSSNFDDIPFQFSPRFNENVIVRRAKVNGKWGNDEKLTSVKGHFPFQKGQPFVVMITADPKLFQLMVNGRQFATFHHKTSPSTITHLSIQGQVSISLILFGLVESVSTTVQVSKPSVSHVPVNRPETRSNTSETGSFNMLPQTVTSRDSINSHSLREPVTTPTQHAITSLPQNYNISSLSPSYDPTTFPSDPRTSKINSRSTNASLQSYILGNGAQLNPINLAIQIGATEFPAQTGSRQSEFQNDTRSFRQSHPFQPPPAFRPFQPPSHSRPHPLHDSLSDQCNNAPRVFLPSNAARYLRPTEMRPFLPLPGGRLLPSPSAITAPAFGTSNFAAQSVPSHPYNSNINVTPRPSQELGAYSGNPTRTTHLKTNQYFTTTAFPENPKPSVTLSPNNVSPKATLQKKENTPPSMSTEAKCRPKDNPRNSLLKPNYLTNQLMHQSSDSREVSKKIAQKIRKMQKRESQRVERISKFAPIRNYSSLPLTFARNNEQICEEDTLQAKEAKNTTAVPIEIDEEESCIQISDSPTKTFEREDIKVKVEEDCIQIPDSPTETTEREDVITNEEVEETEVLPAVAESSTPAVGLDVGNKSRNIKRPRESHRDEDPDLQVVVTYTGNLQESITDEGFNAFCSALDSMICHSIRGPDRKAYRILASTLTEIGRITINCLDQATVSWVIKASSTITWNSPIETKQFKGWLSSEIPTIPKITYRTFKVWVPGVKPNLTEFFEVLQGLNDGLSTSLWRCYNSTNGNRDKTSSSAQGFELILGIDLNALKCLQERQFSLFYGSNPLLFNEKYFSKVTLSFGKLNIPYSGFIHGGFGPGRSVRIQGRTSPSASHFTVNLQCGGSSHDDFALHFNPRFNENAIIRNARSYSSWGQEERHGGIPLMRGQHFELVILSEAQRFMIAINGQHFTEFTHRVPSDRVNHLSIEGEVSVSLIQFEGTAGPSGYNPSAPIIGASAAYPASNAPYPASNAPYPPMGLVTPGGHSPYPPAGPAYSPAAPGYPSAGGPGYPHGAGGYPPAGVPGYPSGPPPPAYGSPYPQTPAYPQSGYPPSQSAYPTQPGYAAPGQGPYQGAYPQGGYPPQHGYPDQHKKSGGLLDNAGKMIGAGLVGVGLGSVANKIGVGGHGHGHGMGMGQGMGHGMGHGPGHGGGGGLGGILGPAAALGVGGLVAGKAAKKGKKNKLLKNEARTQGFRSPRPPRSLLQLVFQLERQRLRSISLDTRSELIPPVYECVP</sequence>
<evidence type="ECO:0000256" key="3">
    <source>
        <dbReference type="SAM" id="MobiDB-lite"/>
    </source>
</evidence>
<dbReference type="PROSITE" id="PS51304">
    <property type="entry name" value="GALECTIN"/>
    <property type="match status" value="2"/>
</dbReference>
<feature type="region of interest" description="Disordered" evidence="3">
    <location>
        <begin position="628"/>
        <end position="650"/>
    </location>
</feature>
<evidence type="ECO:0000256" key="2">
    <source>
        <dbReference type="ARBA" id="ARBA00022737"/>
    </source>
</evidence>
<name>A0A8J2JP42_9HEXA</name>
<feature type="compositionally biased region" description="Polar residues" evidence="3">
    <location>
        <begin position="424"/>
        <end position="446"/>
    </location>
</feature>
<evidence type="ECO:0000313" key="5">
    <source>
        <dbReference type="EMBL" id="CAG7721220.1"/>
    </source>
</evidence>
<feature type="compositionally biased region" description="Polar residues" evidence="3">
    <location>
        <begin position="175"/>
        <end position="200"/>
    </location>
</feature>
<keyword evidence="2" id="KW-0677">Repeat</keyword>
<dbReference type="InterPro" id="IPR001079">
    <property type="entry name" value="Galectin_CRD"/>
</dbReference>
<protein>
    <recommendedName>
        <fullName evidence="4">Galectin domain-containing protein</fullName>
    </recommendedName>
</protein>
<feature type="region of interest" description="Disordered" evidence="3">
    <location>
        <begin position="164"/>
        <end position="247"/>
    </location>
</feature>
<dbReference type="Pfam" id="PF16012">
    <property type="entry name" value="DUF4780"/>
    <property type="match status" value="1"/>
</dbReference>
<evidence type="ECO:0000313" key="6">
    <source>
        <dbReference type="Proteomes" id="UP000708208"/>
    </source>
</evidence>
<proteinExistence type="predicted"/>
<dbReference type="InterPro" id="IPR044156">
    <property type="entry name" value="Galectin-like"/>
</dbReference>
<feature type="compositionally biased region" description="Low complexity" evidence="3">
    <location>
        <begin position="1108"/>
        <end position="1134"/>
    </location>
</feature>
<dbReference type="Pfam" id="PF00337">
    <property type="entry name" value="Gal-bind_lectin"/>
    <property type="match status" value="2"/>
</dbReference>
<accession>A0A8J2JP42</accession>
<dbReference type="PANTHER" id="PTHR11346">
    <property type="entry name" value="GALECTIN"/>
    <property type="match status" value="1"/>
</dbReference>
<gene>
    <name evidence="5" type="ORF">AFUS01_LOCUS10448</name>
</gene>
<dbReference type="OrthoDB" id="6251307at2759"/>
<feature type="compositionally biased region" description="Polar residues" evidence="3">
    <location>
        <begin position="281"/>
        <end position="300"/>
    </location>
</feature>
<feature type="domain" description="Galectin" evidence="4">
    <location>
        <begin position="13"/>
        <end position="156"/>
    </location>
</feature>